<feature type="region of interest" description="Disordered" evidence="1">
    <location>
        <begin position="23"/>
        <end position="46"/>
    </location>
</feature>
<gene>
    <name evidence="2" type="ORF">BSL78_11591</name>
</gene>
<proteinExistence type="predicted"/>
<feature type="region of interest" description="Disordered" evidence="1">
    <location>
        <begin position="227"/>
        <end position="283"/>
    </location>
</feature>
<organism evidence="2 3">
    <name type="scientific">Stichopus japonicus</name>
    <name type="common">Sea cucumber</name>
    <dbReference type="NCBI Taxonomy" id="307972"/>
    <lineage>
        <taxon>Eukaryota</taxon>
        <taxon>Metazoa</taxon>
        <taxon>Echinodermata</taxon>
        <taxon>Eleutherozoa</taxon>
        <taxon>Echinozoa</taxon>
        <taxon>Holothuroidea</taxon>
        <taxon>Aspidochirotacea</taxon>
        <taxon>Aspidochirotida</taxon>
        <taxon>Stichopodidae</taxon>
        <taxon>Apostichopus</taxon>
    </lineage>
</organism>
<feature type="region of interest" description="Disordered" evidence="1">
    <location>
        <begin position="99"/>
        <end position="177"/>
    </location>
</feature>
<protein>
    <submittedName>
        <fullName evidence="2">Uncharacterized protein</fullName>
    </submittedName>
</protein>
<accession>A0A2G8KU41</accession>
<comment type="caution">
    <text evidence="2">The sequence shown here is derived from an EMBL/GenBank/DDBJ whole genome shotgun (WGS) entry which is preliminary data.</text>
</comment>
<sequence>MCKYEKVQSFNVIFCTALNEADEHPSSGFSDSYSPVTCAREEPDQTSSLVVEIVDDSSNSSSPIKSSPVKNLNKAQSFPSIFDCQGYQRLQTPEQLPVELESTNSLQGSESSTPASGVGRGVNTKRSRGKSSNRGSSRGRGAGNPRGRGTSNPRGRGSPHGLGRGRSSIHVKGKSVARAGMRAIASGGRIRITQKRLNSNGTVTVEDSPTTTFKGRQWQYTTPIPKCSNHVNSNASGVSPSSSNCDSNLSVSSEGEVKSESSVSSSDTGELTDSPVFGGSTLSGVTSEESIIHQSGGEFSLSAPSRQSLAALEKCFQGVTSKYMTATNPNVKMRNTPQCAAVMKEAVVEADSTIDILPSEEEPSKRPTATSNNDIASREEDDIALISGDEMKEASKVSSNVTMALCPCCGIWSGSLVVCVRCKKDFKKYPPKKFKGELYWKENRSVISVVVVLKLNQLMDRSVQVVT</sequence>
<reference evidence="2 3" key="1">
    <citation type="journal article" date="2017" name="PLoS Biol.">
        <title>The sea cucumber genome provides insights into morphological evolution and visceral regeneration.</title>
        <authorList>
            <person name="Zhang X."/>
            <person name="Sun L."/>
            <person name="Yuan J."/>
            <person name="Sun Y."/>
            <person name="Gao Y."/>
            <person name="Zhang L."/>
            <person name="Li S."/>
            <person name="Dai H."/>
            <person name="Hamel J.F."/>
            <person name="Liu C."/>
            <person name="Yu Y."/>
            <person name="Liu S."/>
            <person name="Lin W."/>
            <person name="Guo K."/>
            <person name="Jin S."/>
            <person name="Xu P."/>
            <person name="Storey K.B."/>
            <person name="Huan P."/>
            <person name="Zhang T."/>
            <person name="Zhou Y."/>
            <person name="Zhang J."/>
            <person name="Lin C."/>
            <person name="Li X."/>
            <person name="Xing L."/>
            <person name="Huo D."/>
            <person name="Sun M."/>
            <person name="Wang L."/>
            <person name="Mercier A."/>
            <person name="Li F."/>
            <person name="Yang H."/>
            <person name="Xiang J."/>
        </authorList>
    </citation>
    <scope>NUCLEOTIDE SEQUENCE [LARGE SCALE GENOMIC DNA]</scope>
    <source>
        <strain evidence="2">Shaxun</strain>
        <tissue evidence="2">Muscle</tissue>
    </source>
</reference>
<keyword evidence="3" id="KW-1185">Reference proteome</keyword>
<evidence type="ECO:0000313" key="3">
    <source>
        <dbReference type="Proteomes" id="UP000230750"/>
    </source>
</evidence>
<feature type="compositionally biased region" description="Polar residues" evidence="1">
    <location>
        <begin position="101"/>
        <end position="115"/>
    </location>
</feature>
<evidence type="ECO:0000256" key="1">
    <source>
        <dbReference type="SAM" id="MobiDB-lite"/>
    </source>
</evidence>
<dbReference type="Proteomes" id="UP000230750">
    <property type="component" value="Unassembled WGS sequence"/>
</dbReference>
<dbReference type="EMBL" id="MRZV01000368">
    <property type="protein sequence ID" value="PIK51519.1"/>
    <property type="molecule type" value="Genomic_DNA"/>
</dbReference>
<name>A0A2G8KU41_STIJA</name>
<evidence type="ECO:0000313" key="2">
    <source>
        <dbReference type="EMBL" id="PIK51519.1"/>
    </source>
</evidence>
<feature type="compositionally biased region" description="Low complexity" evidence="1">
    <location>
        <begin position="232"/>
        <end position="266"/>
    </location>
</feature>
<dbReference type="AlphaFoldDB" id="A0A2G8KU41"/>